<evidence type="ECO:0000256" key="15">
    <source>
        <dbReference type="ARBA" id="ARBA00032932"/>
    </source>
</evidence>
<dbReference type="Proteomes" id="UP000222056">
    <property type="component" value="Unassembled WGS sequence"/>
</dbReference>
<evidence type="ECO:0000313" key="19">
    <source>
        <dbReference type="Proteomes" id="UP000222056"/>
    </source>
</evidence>
<dbReference type="EMBL" id="FNWJ01000001">
    <property type="protein sequence ID" value="SEH10196.1"/>
    <property type="molecule type" value="Genomic_DNA"/>
</dbReference>
<dbReference type="GO" id="GO:0050380">
    <property type="term" value="F:undecaprenyl-diphosphatase activity"/>
    <property type="evidence" value="ECO:0007669"/>
    <property type="project" value="UniProtKB-UniRule"/>
</dbReference>
<keyword evidence="19" id="KW-1185">Reference proteome</keyword>
<keyword evidence="11 17" id="KW-0472">Membrane</keyword>
<reference evidence="19" key="1">
    <citation type="submission" date="2016-10" db="EMBL/GenBank/DDBJ databases">
        <authorList>
            <person name="Varghese N."/>
            <person name="Submissions S."/>
        </authorList>
    </citation>
    <scope>NUCLEOTIDE SEQUENCE [LARGE SCALE GENOMIC DNA]</scope>
    <source>
        <strain evidence="19">ATCC 35263</strain>
    </source>
</reference>
<evidence type="ECO:0000256" key="6">
    <source>
        <dbReference type="ARBA" id="ARBA00022692"/>
    </source>
</evidence>
<keyword evidence="9 17" id="KW-0573">Peptidoglycan synthesis</keyword>
<protein>
    <recommendedName>
        <fullName evidence="4 17">Undecaprenyl-diphosphatase</fullName>
        <ecNumber evidence="3 17">3.6.1.27</ecNumber>
    </recommendedName>
    <alternativeName>
        <fullName evidence="15 17">Bacitracin resistance protein</fullName>
    </alternativeName>
    <alternativeName>
        <fullName evidence="14 17">Undecaprenyl pyrophosphate phosphatase</fullName>
    </alternativeName>
</protein>
<dbReference type="GO" id="GO:0071555">
    <property type="term" value="P:cell wall organization"/>
    <property type="evidence" value="ECO:0007669"/>
    <property type="project" value="UniProtKB-KW"/>
</dbReference>
<dbReference type="GO" id="GO:0008360">
    <property type="term" value="P:regulation of cell shape"/>
    <property type="evidence" value="ECO:0007669"/>
    <property type="project" value="UniProtKB-KW"/>
</dbReference>
<organism evidence="18 19">
    <name type="scientific">Thermoleophilum album</name>
    <dbReference type="NCBI Taxonomy" id="29539"/>
    <lineage>
        <taxon>Bacteria</taxon>
        <taxon>Bacillati</taxon>
        <taxon>Actinomycetota</taxon>
        <taxon>Thermoleophilia</taxon>
        <taxon>Thermoleophilales</taxon>
        <taxon>Thermoleophilaceae</taxon>
        <taxon>Thermoleophilum</taxon>
    </lineage>
</organism>
<dbReference type="NCBIfam" id="NF001392">
    <property type="entry name" value="PRK00281.2-1"/>
    <property type="match status" value="1"/>
</dbReference>
<feature type="transmembrane region" description="Helical" evidence="17">
    <location>
        <begin position="88"/>
        <end position="110"/>
    </location>
</feature>
<evidence type="ECO:0000256" key="8">
    <source>
        <dbReference type="ARBA" id="ARBA00022960"/>
    </source>
</evidence>
<evidence type="ECO:0000313" key="18">
    <source>
        <dbReference type="EMBL" id="SEH10196.1"/>
    </source>
</evidence>
<feature type="transmembrane region" description="Helical" evidence="17">
    <location>
        <begin position="116"/>
        <end position="137"/>
    </location>
</feature>
<evidence type="ECO:0000256" key="16">
    <source>
        <dbReference type="ARBA" id="ARBA00047594"/>
    </source>
</evidence>
<dbReference type="STRING" id="29539.SAMN02745716_0043"/>
<dbReference type="PANTHER" id="PTHR30622:SF4">
    <property type="entry name" value="UNDECAPRENYL-DIPHOSPHATASE"/>
    <property type="match status" value="1"/>
</dbReference>
<comment type="function">
    <text evidence="17">Catalyzes the dephosphorylation of undecaprenyl diphosphate (UPP). Confers resistance to bacitracin.</text>
</comment>
<sequence>MSTIEAIVLGIVQGLTEFLPISSTAHLRIVPAFAGWGDPGAAFTAVVQLGTTVAVVLYFRRELWRVARAWLASVRRRDLAPVDLDARLGWFLIVATVPISIFGLAFQHAIETQARNLYLIAGALIVVGFGMLAAERVATRQRPLSDVRLRDAVTVGFAQALALVPGVSRSGSTISAGLLLGLERAAAARFSFLLSIPAIVLSGLFELHKLLDGSAHQTASAGAVVIATGLAFVTGYASIAFLLRYLQTHTMFAFVVYRVALGAAVLALATAGLIS</sequence>
<dbReference type="InterPro" id="IPR003824">
    <property type="entry name" value="UppP"/>
</dbReference>
<keyword evidence="12 17" id="KW-0046">Antibiotic resistance</keyword>
<keyword evidence="7 17" id="KW-0378">Hydrolase</keyword>
<dbReference type="GO" id="GO:0046677">
    <property type="term" value="P:response to antibiotic"/>
    <property type="evidence" value="ECO:0007669"/>
    <property type="project" value="UniProtKB-UniRule"/>
</dbReference>
<dbReference type="EC" id="3.6.1.27" evidence="3 17"/>
<dbReference type="GO" id="GO:0005886">
    <property type="term" value="C:plasma membrane"/>
    <property type="evidence" value="ECO:0007669"/>
    <property type="project" value="UniProtKB-SubCell"/>
</dbReference>
<evidence type="ECO:0000256" key="4">
    <source>
        <dbReference type="ARBA" id="ARBA00021581"/>
    </source>
</evidence>
<comment type="miscellaneous">
    <text evidence="17">Bacitracin is thought to be involved in the inhibition of peptidoglycan synthesis by sequestering undecaprenyl diphosphate, thereby reducing the pool of lipid carrier available.</text>
</comment>
<evidence type="ECO:0000256" key="17">
    <source>
        <dbReference type="HAMAP-Rule" id="MF_01006"/>
    </source>
</evidence>
<evidence type="ECO:0000256" key="10">
    <source>
        <dbReference type="ARBA" id="ARBA00022989"/>
    </source>
</evidence>
<evidence type="ECO:0000256" key="12">
    <source>
        <dbReference type="ARBA" id="ARBA00023251"/>
    </source>
</evidence>
<dbReference type="AlphaFoldDB" id="A0A1H6FHB0"/>
<dbReference type="RefSeq" id="WP_093115132.1">
    <property type="nucleotide sequence ID" value="NZ_FNWJ01000001.1"/>
</dbReference>
<feature type="transmembrane region" description="Helical" evidence="17">
    <location>
        <begin position="219"/>
        <end position="243"/>
    </location>
</feature>
<feature type="transmembrane region" description="Helical" evidence="17">
    <location>
        <begin position="255"/>
        <end position="274"/>
    </location>
</feature>
<dbReference type="OrthoDB" id="9808289at2"/>
<comment type="subcellular location">
    <subcellularLocation>
        <location evidence="1 17">Cell membrane</location>
        <topology evidence="1 17">Multi-pass membrane protein</topology>
    </subcellularLocation>
</comment>
<keyword evidence="5 17" id="KW-1003">Cell membrane</keyword>
<dbReference type="GO" id="GO:0009252">
    <property type="term" value="P:peptidoglycan biosynthetic process"/>
    <property type="evidence" value="ECO:0007669"/>
    <property type="project" value="UniProtKB-KW"/>
</dbReference>
<evidence type="ECO:0000256" key="1">
    <source>
        <dbReference type="ARBA" id="ARBA00004651"/>
    </source>
</evidence>
<feature type="transmembrane region" description="Helical" evidence="17">
    <location>
        <begin position="40"/>
        <end position="59"/>
    </location>
</feature>
<evidence type="ECO:0000256" key="9">
    <source>
        <dbReference type="ARBA" id="ARBA00022984"/>
    </source>
</evidence>
<name>A0A1H6FHB0_THEAL</name>
<evidence type="ECO:0000256" key="3">
    <source>
        <dbReference type="ARBA" id="ARBA00012374"/>
    </source>
</evidence>
<dbReference type="NCBIfam" id="TIGR00753">
    <property type="entry name" value="undec_PP_bacA"/>
    <property type="match status" value="1"/>
</dbReference>
<evidence type="ECO:0000256" key="5">
    <source>
        <dbReference type="ARBA" id="ARBA00022475"/>
    </source>
</evidence>
<accession>A0A1H6FHB0</accession>
<keyword evidence="8 17" id="KW-0133">Cell shape</keyword>
<evidence type="ECO:0000256" key="11">
    <source>
        <dbReference type="ARBA" id="ARBA00023136"/>
    </source>
</evidence>
<evidence type="ECO:0000256" key="2">
    <source>
        <dbReference type="ARBA" id="ARBA00010621"/>
    </source>
</evidence>
<comment type="catalytic activity">
    <reaction evidence="16 17">
        <text>di-trans,octa-cis-undecaprenyl diphosphate + H2O = di-trans,octa-cis-undecaprenyl phosphate + phosphate + H(+)</text>
        <dbReference type="Rhea" id="RHEA:28094"/>
        <dbReference type="ChEBI" id="CHEBI:15377"/>
        <dbReference type="ChEBI" id="CHEBI:15378"/>
        <dbReference type="ChEBI" id="CHEBI:43474"/>
        <dbReference type="ChEBI" id="CHEBI:58405"/>
        <dbReference type="ChEBI" id="CHEBI:60392"/>
        <dbReference type="EC" id="3.6.1.27"/>
    </reaction>
</comment>
<comment type="similarity">
    <text evidence="2 17">Belongs to the UppP family.</text>
</comment>
<gene>
    <name evidence="17" type="primary">uppP</name>
    <name evidence="18" type="ORF">SAMN02745716_0043</name>
</gene>
<proteinExistence type="inferred from homology"/>
<evidence type="ECO:0000256" key="7">
    <source>
        <dbReference type="ARBA" id="ARBA00022801"/>
    </source>
</evidence>
<dbReference type="Pfam" id="PF02673">
    <property type="entry name" value="BacA"/>
    <property type="match status" value="1"/>
</dbReference>
<evidence type="ECO:0000256" key="14">
    <source>
        <dbReference type="ARBA" id="ARBA00032707"/>
    </source>
</evidence>
<keyword evidence="10 17" id="KW-1133">Transmembrane helix</keyword>
<dbReference type="HAMAP" id="MF_01006">
    <property type="entry name" value="Undec_diphosphatase"/>
    <property type="match status" value="1"/>
</dbReference>
<feature type="transmembrane region" description="Helical" evidence="17">
    <location>
        <begin position="187"/>
        <end position="207"/>
    </location>
</feature>
<dbReference type="PANTHER" id="PTHR30622">
    <property type="entry name" value="UNDECAPRENYL-DIPHOSPHATASE"/>
    <property type="match status" value="1"/>
</dbReference>
<evidence type="ECO:0000256" key="13">
    <source>
        <dbReference type="ARBA" id="ARBA00023316"/>
    </source>
</evidence>
<keyword evidence="13 17" id="KW-0961">Cell wall biogenesis/degradation</keyword>
<keyword evidence="6 17" id="KW-0812">Transmembrane</keyword>